<dbReference type="EMBL" id="CACVBM020001074">
    <property type="protein sequence ID" value="CAA7029010.1"/>
    <property type="molecule type" value="Genomic_DNA"/>
</dbReference>
<proteinExistence type="predicted"/>
<gene>
    <name evidence="1" type="ORF">MERR_LOCUS16245</name>
</gene>
<comment type="caution">
    <text evidence="1">The sequence shown here is derived from an EMBL/GenBank/DDBJ whole genome shotgun (WGS) entry which is preliminary data.</text>
</comment>
<reference evidence="1" key="1">
    <citation type="submission" date="2020-01" db="EMBL/GenBank/DDBJ databases">
        <authorList>
            <person name="Mishra B."/>
        </authorList>
    </citation>
    <scope>NUCLEOTIDE SEQUENCE [LARGE SCALE GENOMIC DNA]</scope>
</reference>
<protein>
    <submittedName>
        <fullName evidence="1">Uncharacterized protein</fullName>
    </submittedName>
</protein>
<evidence type="ECO:0000313" key="2">
    <source>
        <dbReference type="Proteomes" id="UP000467841"/>
    </source>
</evidence>
<evidence type="ECO:0000313" key="1">
    <source>
        <dbReference type="EMBL" id="CAA7029010.1"/>
    </source>
</evidence>
<dbReference type="AlphaFoldDB" id="A0A6D2IR81"/>
<dbReference type="Proteomes" id="UP000467841">
    <property type="component" value="Unassembled WGS sequence"/>
</dbReference>
<accession>A0A6D2IR81</accession>
<sequence>MTKLLLCANSYLLVTPSGGDNNAINVVAHAFSCPVNFLENYRICIILTTVTLLLASWSPLCPELGLPLLAASGI</sequence>
<organism evidence="1 2">
    <name type="scientific">Microthlaspi erraticum</name>
    <dbReference type="NCBI Taxonomy" id="1685480"/>
    <lineage>
        <taxon>Eukaryota</taxon>
        <taxon>Viridiplantae</taxon>
        <taxon>Streptophyta</taxon>
        <taxon>Embryophyta</taxon>
        <taxon>Tracheophyta</taxon>
        <taxon>Spermatophyta</taxon>
        <taxon>Magnoliopsida</taxon>
        <taxon>eudicotyledons</taxon>
        <taxon>Gunneridae</taxon>
        <taxon>Pentapetalae</taxon>
        <taxon>rosids</taxon>
        <taxon>malvids</taxon>
        <taxon>Brassicales</taxon>
        <taxon>Brassicaceae</taxon>
        <taxon>Coluteocarpeae</taxon>
        <taxon>Microthlaspi</taxon>
    </lineage>
</organism>
<name>A0A6D2IR81_9BRAS</name>
<keyword evidence="2" id="KW-1185">Reference proteome</keyword>